<comment type="subunit">
    <text evidence="5 7">Monomer.</text>
</comment>
<dbReference type="GO" id="GO:0044209">
    <property type="term" value="P:AMP salvage"/>
    <property type="evidence" value="ECO:0007669"/>
    <property type="project" value="UniProtKB-UniRule"/>
</dbReference>
<keyword evidence="5 7" id="KW-0067">ATP-binding</keyword>
<dbReference type="Gene3D" id="3.40.50.300">
    <property type="entry name" value="P-loop containing nucleotide triphosphate hydrolases"/>
    <property type="match status" value="1"/>
</dbReference>
<dbReference type="AlphaFoldDB" id="A0A1A9QD49"/>
<evidence type="ECO:0000256" key="7">
    <source>
        <dbReference type="RuleBase" id="RU003331"/>
    </source>
</evidence>
<comment type="domain">
    <text evidence="5">Consists of three domains, a large central CORE domain and two small peripheral domains, NMPbind and LID, which undergo movements during catalysis. The LID domain closes over the site of phosphoryl transfer upon ATP binding. Assembling and dissambling the active center during each catalytic cycle provides an effective means to prevent ATP hydrolysis.</text>
</comment>
<dbReference type="PROSITE" id="PS00113">
    <property type="entry name" value="ADENYLATE_KINASE"/>
    <property type="match status" value="1"/>
</dbReference>
<keyword evidence="2 5" id="KW-0545">Nucleotide biosynthesis</keyword>
<evidence type="ECO:0000313" key="9">
    <source>
        <dbReference type="EMBL" id="OAL10383.1"/>
    </source>
</evidence>
<reference evidence="10" key="1">
    <citation type="submission" date="2016-04" db="EMBL/GenBank/DDBJ databases">
        <authorList>
            <person name="Quiroz-Castaneda R.E."/>
            <person name="Martinez-Ocampo F."/>
        </authorList>
    </citation>
    <scope>NUCLEOTIDE SEQUENCE [LARGE SCALE GENOMIC DNA]</scope>
    <source>
        <strain evidence="10">INIFAP01</strain>
    </source>
</reference>
<dbReference type="EMBL" id="LWUJ01000011">
    <property type="protein sequence ID" value="OAL10383.1"/>
    <property type="molecule type" value="Genomic_DNA"/>
</dbReference>
<sequence>MVLLLLLGVPGSGKGSLAQALVEKYKFVHFSTGKIFRAAKEKYKDIMSSGKLVTDDVVNKIVLEELTALSNKNNSQVLIMDGYPRTIGQANFIKDHFPINKVFYLIPKSDEYVTERLTSRVLCEKEDHSFNLINNPPKVPGICDFDGSKLYKREDDNREVVEKRLNTYKEATQPLIDYYKAEGLMEELDASDDVRNLVDLFSKYCS</sequence>
<comment type="caution">
    <text evidence="5">Lacks conserved residue(s) required for the propagation of feature annotation.</text>
</comment>
<keyword evidence="1 5" id="KW-0808">Transferase</keyword>
<feature type="binding site" evidence="5">
    <location>
        <position position="37"/>
    </location>
    <ligand>
        <name>AMP</name>
        <dbReference type="ChEBI" id="CHEBI:456215"/>
    </ligand>
</feature>
<dbReference type="InterPro" id="IPR007862">
    <property type="entry name" value="Adenylate_kinase_lid-dom"/>
</dbReference>
<dbReference type="EC" id="2.7.4.3" evidence="5 7"/>
<comment type="catalytic activity">
    <reaction evidence="5 7">
        <text>AMP + ATP = 2 ADP</text>
        <dbReference type="Rhea" id="RHEA:12973"/>
        <dbReference type="ChEBI" id="CHEBI:30616"/>
        <dbReference type="ChEBI" id="CHEBI:456215"/>
        <dbReference type="ChEBI" id="CHEBI:456216"/>
        <dbReference type="EC" id="2.7.4.3"/>
    </reaction>
</comment>
<feature type="binding site" evidence="5">
    <location>
        <position position="89"/>
    </location>
    <ligand>
        <name>AMP</name>
        <dbReference type="ChEBI" id="CHEBI:456215"/>
    </ligand>
</feature>
<evidence type="ECO:0000256" key="6">
    <source>
        <dbReference type="RuleBase" id="RU003330"/>
    </source>
</evidence>
<dbReference type="InterPro" id="IPR033690">
    <property type="entry name" value="Adenylat_kinase_CS"/>
</dbReference>
<evidence type="ECO:0000259" key="8">
    <source>
        <dbReference type="Pfam" id="PF05191"/>
    </source>
</evidence>
<evidence type="ECO:0000313" key="10">
    <source>
        <dbReference type="Proteomes" id="UP000077623"/>
    </source>
</evidence>
<feature type="domain" description="Adenylate kinase active site lid" evidence="8">
    <location>
        <begin position="120"/>
        <end position="155"/>
    </location>
</feature>
<dbReference type="InterPro" id="IPR027417">
    <property type="entry name" value="P-loop_NTPase"/>
</dbReference>
<dbReference type="PRINTS" id="PR00094">
    <property type="entry name" value="ADENYLTKNASE"/>
</dbReference>
<evidence type="ECO:0000256" key="2">
    <source>
        <dbReference type="ARBA" id="ARBA00022727"/>
    </source>
</evidence>
<gene>
    <name evidence="5" type="primary">adk</name>
    <name evidence="9" type="ORF">A6V39_03025</name>
</gene>
<feature type="region of interest" description="LID" evidence="5">
    <location>
        <begin position="119"/>
        <end position="156"/>
    </location>
</feature>
<accession>A0A1A9QD49</accession>
<dbReference type="STRING" id="432608.A6V39_03025"/>
<dbReference type="Proteomes" id="UP000077623">
    <property type="component" value="Unassembled WGS sequence"/>
</dbReference>
<proteinExistence type="inferred from homology"/>
<comment type="subcellular location">
    <subcellularLocation>
        <location evidence="5 7">Cytoplasm</location>
    </subcellularLocation>
</comment>
<evidence type="ECO:0000256" key="1">
    <source>
        <dbReference type="ARBA" id="ARBA00022679"/>
    </source>
</evidence>
<dbReference type="Pfam" id="PF00406">
    <property type="entry name" value="ADK"/>
    <property type="match status" value="1"/>
</dbReference>
<protein>
    <recommendedName>
        <fullName evidence="5 7">Adenylate kinase</fullName>
        <shortName evidence="5">AK</shortName>
        <ecNumber evidence="5 7">2.7.4.3</ecNumber>
    </recommendedName>
    <alternativeName>
        <fullName evidence="5">ATP-AMP transphosphorylase</fullName>
    </alternativeName>
    <alternativeName>
        <fullName evidence="5">ATP:AMP phosphotransferase</fullName>
    </alternativeName>
    <alternativeName>
        <fullName evidence="5">Adenylate monophosphate kinase</fullName>
    </alternativeName>
</protein>
<evidence type="ECO:0000256" key="5">
    <source>
        <dbReference type="HAMAP-Rule" id="MF_00235"/>
    </source>
</evidence>
<comment type="caution">
    <text evidence="9">The sequence shown here is derived from an EMBL/GenBank/DDBJ whole genome shotgun (WGS) entry which is preliminary data.</text>
</comment>
<dbReference type="GO" id="GO:0004017">
    <property type="term" value="F:AMP kinase activity"/>
    <property type="evidence" value="ECO:0007669"/>
    <property type="project" value="UniProtKB-UniRule"/>
</dbReference>
<dbReference type="InterPro" id="IPR006259">
    <property type="entry name" value="Adenyl_kin_sub"/>
</dbReference>
<organism evidence="9 10">
    <name type="scientific">Candidatus Mycoplasma haematobovis</name>
    <dbReference type="NCBI Taxonomy" id="432608"/>
    <lineage>
        <taxon>Bacteria</taxon>
        <taxon>Bacillati</taxon>
        <taxon>Mycoplasmatota</taxon>
        <taxon>Mollicutes</taxon>
        <taxon>Mycoplasmataceae</taxon>
        <taxon>Mycoplasma</taxon>
    </lineage>
</organism>
<comment type="pathway">
    <text evidence="5">Purine metabolism; AMP biosynthesis via salvage pathway; AMP from ADP: step 1/1.</text>
</comment>
<dbReference type="InterPro" id="IPR036193">
    <property type="entry name" value="ADK_active_lid_dom_sf"/>
</dbReference>
<feature type="binding site" evidence="5">
    <location>
        <position position="153"/>
    </location>
    <ligand>
        <name>AMP</name>
        <dbReference type="ChEBI" id="CHEBI:456215"/>
    </ligand>
</feature>
<evidence type="ECO:0000256" key="4">
    <source>
        <dbReference type="ARBA" id="ARBA00022777"/>
    </source>
</evidence>
<feature type="binding site" evidence="5">
    <location>
        <position position="164"/>
    </location>
    <ligand>
        <name>AMP</name>
        <dbReference type="ChEBI" id="CHEBI:456215"/>
    </ligand>
</feature>
<dbReference type="Pfam" id="PF05191">
    <property type="entry name" value="ADK_lid"/>
    <property type="match status" value="1"/>
</dbReference>
<dbReference type="RefSeq" id="WP_187150224.1">
    <property type="nucleotide sequence ID" value="NZ_LWUJ01000011.1"/>
</dbReference>
<dbReference type="GO" id="GO:0005737">
    <property type="term" value="C:cytoplasm"/>
    <property type="evidence" value="ECO:0007669"/>
    <property type="project" value="UniProtKB-SubCell"/>
</dbReference>
<evidence type="ECO:0000256" key="3">
    <source>
        <dbReference type="ARBA" id="ARBA00022741"/>
    </source>
</evidence>
<dbReference type="SUPFAM" id="SSF52540">
    <property type="entry name" value="P-loop containing nucleoside triphosphate hydrolases"/>
    <property type="match status" value="1"/>
</dbReference>
<feature type="binding site" evidence="5">
    <location>
        <begin position="11"/>
        <end position="16"/>
    </location>
    <ligand>
        <name>ATP</name>
        <dbReference type="ChEBI" id="CHEBI:30616"/>
    </ligand>
</feature>
<keyword evidence="5" id="KW-0963">Cytoplasm</keyword>
<dbReference type="HAMAP" id="MF_00235">
    <property type="entry name" value="Adenylate_kinase_Adk"/>
    <property type="match status" value="1"/>
</dbReference>
<keyword evidence="10" id="KW-1185">Reference proteome</keyword>
<comment type="function">
    <text evidence="5">Catalyzes the reversible transfer of the terminal phosphate group between ATP and AMP. Plays an important role in cellular energy homeostasis and in adenine nucleotide metabolism.</text>
</comment>
<feature type="binding site" evidence="5">
    <location>
        <position position="192"/>
    </location>
    <ligand>
        <name>ATP</name>
        <dbReference type="ChEBI" id="CHEBI:30616"/>
    </ligand>
</feature>
<feature type="binding site" evidence="5">
    <location>
        <position position="32"/>
    </location>
    <ligand>
        <name>AMP</name>
        <dbReference type="ChEBI" id="CHEBI:456215"/>
    </ligand>
</feature>
<keyword evidence="4 5" id="KW-0418">Kinase</keyword>
<dbReference type="GO" id="GO:0005524">
    <property type="term" value="F:ATP binding"/>
    <property type="evidence" value="ECO:0007669"/>
    <property type="project" value="UniProtKB-UniRule"/>
</dbReference>
<name>A0A1A9QD49_9MOLU</name>
<comment type="similarity">
    <text evidence="5 6">Belongs to the adenylate kinase family.</text>
</comment>
<dbReference type="CDD" id="cd01428">
    <property type="entry name" value="ADK"/>
    <property type="match status" value="1"/>
</dbReference>
<feature type="binding site" evidence="5">
    <location>
        <position position="120"/>
    </location>
    <ligand>
        <name>ATP</name>
        <dbReference type="ChEBI" id="CHEBI:30616"/>
    </ligand>
</feature>
<dbReference type="SUPFAM" id="SSF57774">
    <property type="entry name" value="Microbial and mitochondrial ADK, insert 'zinc finger' domain"/>
    <property type="match status" value="1"/>
</dbReference>
<dbReference type="NCBIfam" id="TIGR01351">
    <property type="entry name" value="adk"/>
    <property type="match status" value="1"/>
</dbReference>
<keyword evidence="3 5" id="KW-0547">Nucleotide-binding</keyword>
<feature type="binding site" evidence="5">
    <location>
        <begin position="129"/>
        <end position="130"/>
    </location>
    <ligand>
        <name>ATP</name>
        <dbReference type="ChEBI" id="CHEBI:30616"/>
    </ligand>
</feature>
<dbReference type="PANTHER" id="PTHR23359">
    <property type="entry name" value="NUCLEOTIDE KINASE"/>
    <property type="match status" value="1"/>
</dbReference>
<dbReference type="UniPathway" id="UPA00588">
    <property type="reaction ID" value="UER00649"/>
</dbReference>
<feature type="binding site" evidence="5">
    <location>
        <begin position="82"/>
        <end position="85"/>
    </location>
    <ligand>
        <name>AMP</name>
        <dbReference type="ChEBI" id="CHEBI:456215"/>
    </ligand>
</feature>
<feature type="binding site" evidence="5">
    <location>
        <begin position="51"/>
        <end position="53"/>
    </location>
    <ligand>
        <name>AMP</name>
        <dbReference type="ChEBI" id="CHEBI:456215"/>
    </ligand>
</feature>
<dbReference type="InterPro" id="IPR000850">
    <property type="entry name" value="Adenylat/UMP-CMP_kin"/>
</dbReference>